<proteinExistence type="predicted"/>
<name>A0A7J8UUF1_9ROSI</name>
<protein>
    <submittedName>
        <fullName evidence="1">Uncharacterized protein</fullName>
    </submittedName>
</protein>
<organism evidence="1 2">
    <name type="scientific">Gossypium klotzschianum</name>
    <dbReference type="NCBI Taxonomy" id="34286"/>
    <lineage>
        <taxon>Eukaryota</taxon>
        <taxon>Viridiplantae</taxon>
        <taxon>Streptophyta</taxon>
        <taxon>Embryophyta</taxon>
        <taxon>Tracheophyta</taxon>
        <taxon>Spermatophyta</taxon>
        <taxon>Magnoliopsida</taxon>
        <taxon>eudicotyledons</taxon>
        <taxon>Gunneridae</taxon>
        <taxon>Pentapetalae</taxon>
        <taxon>rosids</taxon>
        <taxon>malvids</taxon>
        <taxon>Malvales</taxon>
        <taxon>Malvaceae</taxon>
        <taxon>Malvoideae</taxon>
        <taxon>Gossypium</taxon>
    </lineage>
</organism>
<accession>A0A7J8UUF1</accession>
<dbReference type="AlphaFoldDB" id="A0A7J8UUF1"/>
<evidence type="ECO:0000313" key="2">
    <source>
        <dbReference type="Proteomes" id="UP000593573"/>
    </source>
</evidence>
<reference evidence="1 2" key="1">
    <citation type="journal article" date="2019" name="Genome Biol. Evol.">
        <title>Insights into the evolution of the New World diploid cottons (Gossypium, subgenus Houzingenia) based on genome sequencing.</title>
        <authorList>
            <person name="Grover C.E."/>
            <person name="Arick M.A. 2nd"/>
            <person name="Thrash A."/>
            <person name="Conover J.L."/>
            <person name="Sanders W.S."/>
            <person name="Peterson D.G."/>
            <person name="Frelichowski J.E."/>
            <person name="Scheffler J.A."/>
            <person name="Scheffler B.E."/>
            <person name="Wendel J.F."/>
        </authorList>
    </citation>
    <scope>NUCLEOTIDE SEQUENCE [LARGE SCALE GENOMIC DNA]</scope>
    <source>
        <strain evidence="1">57</strain>
        <tissue evidence="1">Leaf</tissue>
    </source>
</reference>
<dbReference type="EMBL" id="JABFAB010000007">
    <property type="protein sequence ID" value="MBA0654148.1"/>
    <property type="molecule type" value="Genomic_DNA"/>
</dbReference>
<keyword evidence="2" id="KW-1185">Reference proteome</keyword>
<feature type="non-terminal residue" evidence="1">
    <location>
        <position position="1"/>
    </location>
</feature>
<sequence>PQAEATRAFFEFGDSLIDNGNNNYLATTAEADALPL</sequence>
<gene>
    <name evidence="1" type="ORF">Goklo_021218</name>
</gene>
<dbReference type="OrthoDB" id="1600564at2759"/>
<dbReference type="InterPro" id="IPR036514">
    <property type="entry name" value="SGNH_hydro_sf"/>
</dbReference>
<dbReference type="Proteomes" id="UP000593573">
    <property type="component" value="Unassembled WGS sequence"/>
</dbReference>
<dbReference type="Gene3D" id="3.40.50.1110">
    <property type="entry name" value="SGNH hydrolase"/>
    <property type="match status" value="1"/>
</dbReference>
<comment type="caution">
    <text evidence="1">The sequence shown here is derived from an EMBL/GenBank/DDBJ whole genome shotgun (WGS) entry which is preliminary data.</text>
</comment>
<evidence type="ECO:0000313" key="1">
    <source>
        <dbReference type="EMBL" id="MBA0654148.1"/>
    </source>
</evidence>